<name>A0A4R6R8U1_9HYPH</name>
<evidence type="ECO:0000256" key="2">
    <source>
        <dbReference type="ARBA" id="ARBA00022679"/>
    </source>
</evidence>
<keyword evidence="1" id="KW-0328">Glycosyltransferase</keyword>
<protein>
    <submittedName>
        <fullName evidence="3">Exopolysaccharide biosynthesis WecB/TagA/CpsF family protein</fullName>
    </submittedName>
</protein>
<keyword evidence="2" id="KW-0808">Transferase</keyword>
<organism evidence="3 4">
    <name type="scientific">Oharaeibacter diazotrophicus</name>
    <dbReference type="NCBI Taxonomy" id="1920512"/>
    <lineage>
        <taxon>Bacteria</taxon>
        <taxon>Pseudomonadati</taxon>
        <taxon>Pseudomonadota</taxon>
        <taxon>Alphaproteobacteria</taxon>
        <taxon>Hyphomicrobiales</taxon>
        <taxon>Pleomorphomonadaceae</taxon>
        <taxon>Oharaeibacter</taxon>
    </lineage>
</organism>
<dbReference type="InterPro" id="IPR004629">
    <property type="entry name" value="WecG_TagA_CpsF"/>
</dbReference>
<dbReference type="GO" id="GO:0016758">
    <property type="term" value="F:hexosyltransferase activity"/>
    <property type="evidence" value="ECO:0007669"/>
    <property type="project" value="TreeGrafter"/>
</dbReference>
<keyword evidence="4" id="KW-1185">Reference proteome</keyword>
<evidence type="ECO:0000256" key="1">
    <source>
        <dbReference type="ARBA" id="ARBA00022676"/>
    </source>
</evidence>
<accession>A0A4R6R8U1</accession>
<dbReference type="EMBL" id="SNXY01000010">
    <property type="protein sequence ID" value="TDP82379.1"/>
    <property type="molecule type" value="Genomic_DNA"/>
</dbReference>
<dbReference type="PANTHER" id="PTHR34136:SF1">
    <property type="entry name" value="UDP-N-ACETYL-D-MANNOSAMINURONIC ACID TRANSFERASE"/>
    <property type="match status" value="1"/>
</dbReference>
<reference evidence="3 4" key="1">
    <citation type="submission" date="2019-03" db="EMBL/GenBank/DDBJ databases">
        <title>Genomic Encyclopedia of Type Strains, Phase IV (KMG-IV): sequencing the most valuable type-strain genomes for metagenomic binning, comparative biology and taxonomic classification.</title>
        <authorList>
            <person name="Goeker M."/>
        </authorList>
    </citation>
    <scope>NUCLEOTIDE SEQUENCE [LARGE SCALE GENOMIC DNA]</scope>
    <source>
        <strain evidence="3 4">DSM 102969</strain>
    </source>
</reference>
<dbReference type="NCBIfam" id="TIGR00696">
    <property type="entry name" value="wecG_tagA_cpsF"/>
    <property type="match status" value="1"/>
</dbReference>
<evidence type="ECO:0000313" key="3">
    <source>
        <dbReference type="EMBL" id="TDP82379.1"/>
    </source>
</evidence>
<dbReference type="AlphaFoldDB" id="A0A4R6R8U1"/>
<dbReference type="PANTHER" id="PTHR34136">
    <property type="match status" value="1"/>
</dbReference>
<dbReference type="CDD" id="cd06533">
    <property type="entry name" value="Glyco_transf_WecG_TagA"/>
    <property type="match status" value="1"/>
</dbReference>
<comment type="caution">
    <text evidence="3">The sequence shown here is derived from an EMBL/GenBank/DDBJ whole genome shotgun (WGS) entry which is preliminary data.</text>
</comment>
<dbReference type="Proteomes" id="UP000294547">
    <property type="component" value="Unassembled WGS sequence"/>
</dbReference>
<dbReference type="RefSeq" id="WP_245515819.1">
    <property type="nucleotide sequence ID" value="NZ_BSPM01000007.1"/>
</dbReference>
<gene>
    <name evidence="3" type="ORF">EDD54_3646</name>
</gene>
<proteinExistence type="predicted"/>
<sequence length="308" mass="32528">MASPLLMNGRIGTDDPAMTRMVTTVHVSSIPTPAAKRSGRARPAGLARVAGTLLNVGDQDALVRGIVDDAVDGAGGTVFTLNLDHLVKLDESPAFRLAYDRARYVTADGTPIVWMARAAGAPLHRVTGADLVLPLCRAAAVHGLGVHLFGTSDAVLAVTADRLRALIPGLDVVGTEAPPYGFDPASPAAAEAAARIAASGARICFVALGAPKQELFSDQALAHAPGVTFVCIGAALDFIAGTQRRAPRILQATGLEWSWRLAHDPRRLARRYWLSGLFLARWTVRHAGGAAADLFRGIARDFRNPDRK</sequence>
<dbReference type="Pfam" id="PF03808">
    <property type="entry name" value="Glyco_tran_WecG"/>
    <property type="match status" value="1"/>
</dbReference>
<evidence type="ECO:0000313" key="4">
    <source>
        <dbReference type="Proteomes" id="UP000294547"/>
    </source>
</evidence>